<feature type="region of interest" description="Disordered" evidence="1">
    <location>
        <begin position="1"/>
        <end position="134"/>
    </location>
</feature>
<sequence length="134" mass="14657">MSSSNPTGQSKKGSILDDYRPNRAATTASTSPSSKPEPSLVPDSYYDTYRPKNDKATGASGKTNSLADELGLSKDGPYFNKETGYRPRTEEEIPDTQEVKHQMITSESVDGRDGSNCDPDEAEGESKKKQVVYR</sequence>
<dbReference type="Proteomes" id="UP000663193">
    <property type="component" value="Chromosome 17"/>
</dbReference>
<organism evidence="2 3">
    <name type="scientific">Phaeosphaeria nodorum (strain SN15 / ATCC MYA-4574 / FGSC 10173)</name>
    <name type="common">Glume blotch fungus</name>
    <name type="synonym">Parastagonospora nodorum</name>
    <dbReference type="NCBI Taxonomy" id="321614"/>
    <lineage>
        <taxon>Eukaryota</taxon>
        <taxon>Fungi</taxon>
        <taxon>Dikarya</taxon>
        <taxon>Ascomycota</taxon>
        <taxon>Pezizomycotina</taxon>
        <taxon>Dothideomycetes</taxon>
        <taxon>Pleosporomycetidae</taxon>
        <taxon>Pleosporales</taxon>
        <taxon>Pleosporineae</taxon>
        <taxon>Phaeosphaeriaceae</taxon>
        <taxon>Parastagonospora</taxon>
    </lineage>
</organism>
<dbReference type="AlphaFoldDB" id="A0A7U2FGM5"/>
<feature type="compositionally biased region" description="Low complexity" evidence="1">
    <location>
        <begin position="24"/>
        <end position="38"/>
    </location>
</feature>
<evidence type="ECO:0000256" key="1">
    <source>
        <dbReference type="SAM" id="MobiDB-lite"/>
    </source>
</evidence>
<dbReference type="VEuPathDB" id="FungiDB:JI435_108040"/>
<evidence type="ECO:0000313" key="2">
    <source>
        <dbReference type="EMBL" id="QRD04891.1"/>
    </source>
</evidence>
<keyword evidence="3" id="KW-1185">Reference proteome</keyword>
<feature type="compositionally biased region" description="Basic and acidic residues" evidence="1">
    <location>
        <begin position="83"/>
        <end position="101"/>
    </location>
</feature>
<evidence type="ECO:0000313" key="3">
    <source>
        <dbReference type="Proteomes" id="UP000663193"/>
    </source>
</evidence>
<feature type="compositionally biased region" description="Polar residues" evidence="1">
    <location>
        <begin position="1"/>
        <end position="12"/>
    </location>
</feature>
<proteinExistence type="predicted"/>
<accession>A0A7U2FGM5</accession>
<dbReference type="EMBL" id="CP069039">
    <property type="protein sequence ID" value="QRD04891.1"/>
    <property type="molecule type" value="Genomic_DNA"/>
</dbReference>
<name>A0A7U2FGM5_PHANO</name>
<reference evidence="3" key="1">
    <citation type="journal article" date="2021" name="BMC Genomics">
        <title>Chromosome-level genome assembly and manually-curated proteome of model necrotroph Parastagonospora nodorum Sn15 reveals a genome-wide trove of candidate effector homologs, and redundancy of virulence-related functions within an accessory chromosome.</title>
        <authorList>
            <person name="Bertazzoni S."/>
            <person name="Jones D.A.B."/>
            <person name="Phan H.T."/>
            <person name="Tan K.-C."/>
            <person name="Hane J.K."/>
        </authorList>
    </citation>
    <scope>NUCLEOTIDE SEQUENCE [LARGE SCALE GENOMIC DNA]</scope>
    <source>
        <strain evidence="3">SN15 / ATCC MYA-4574 / FGSC 10173)</strain>
    </source>
</reference>
<gene>
    <name evidence="2" type="ORF">JI435_108040</name>
</gene>
<protein>
    <submittedName>
        <fullName evidence="2">Uncharacterized protein</fullName>
    </submittedName>
</protein>